<organism evidence="1">
    <name type="scientific">marine sediment metagenome</name>
    <dbReference type="NCBI Taxonomy" id="412755"/>
    <lineage>
        <taxon>unclassified sequences</taxon>
        <taxon>metagenomes</taxon>
        <taxon>ecological metagenomes</taxon>
    </lineage>
</organism>
<gene>
    <name evidence="1" type="ORF">LCGC14_1254140</name>
</gene>
<name>A0A0F9P645_9ZZZZ</name>
<protein>
    <submittedName>
        <fullName evidence="1">Uncharacterized protein</fullName>
    </submittedName>
</protein>
<sequence length="79" mass="8514">MPPTLEQMAAKGEAKLRRKSATMATAYNASKARAISNYNALPFTASMKTAYSAGVQEAEYIAPDPGKWRTNWMAKVSGG</sequence>
<evidence type="ECO:0000313" key="1">
    <source>
        <dbReference type="EMBL" id="KKM88907.1"/>
    </source>
</evidence>
<dbReference type="EMBL" id="LAZR01006898">
    <property type="protein sequence ID" value="KKM88907.1"/>
    <property type="molecule type" value="Genomic_DNA"/>
</dbReference>
<reference evidence="1" key="1">
    <citation type="journal article" date="2015" name="Nature">
        <title>Complex archaea that bridge the gap between prokaryotes and eukaryotes.</title>
        <authorList>
            <person name="Spang A."/>
            <person name="Saw J.H."/>
            <person name="Jorgensen S.L."/>
            <person name="Zaremba-Niedzwiedzka K."/>
            <person name="Martijn J."/>
            <person name="Lind A.E."/>
            <person name="van Eijk R."/>
            <person name="Schleper C."/>
            <person name="Guy L."/>
            <person name="Ettema T.J."/>
        </authorList>
    </citation>
    <scope>NUCLEOTIDE SEQUENCE</scope>
</reference>
<dbReference type="AlphaFoldDB" id="A0A0F9P645"/>
<comment type="caution">
    <text evidence="1">The sequence shown here is derived from an EMBL/GenBank/DDBJ whole genome shotgun (WGS) entry which is preliminary data.</text>
</comment>
<proteinExistence type="predicted"/>
<accession>A0A0F9P645</accession>